<organism evidence="2 3">
    <name type="scientific">Tersicoccus phoenicis</name>
    <dbReference type="NCBI Taxonomy" id="554083"/>
    <lineage>
        <taxon>Bacteria</taxon>
        <taxon>Bacillati</taxon>
        <taxon>Actinomycetota</taxon>
        <taxon>Actinomycetes</taxon>
        <taxon>Micrococcales</taxon>
        <taxon>Micrococcaceae</taxon>
        <taxon>Tersicoccus</taxon>
    </lineage>
</organism>
<name>A0A1R1LJ80_9MICC</name>
<keyword evidence="1" id="KW-1133">Transmembrane helix</keyword>
<accession>A0A1R1LJ80</accession>
<proteinExistence type="predicted"/>
<comment type="caution">
    <text evidence="2">The sequence shown here is derived from an EMBL/GenBank/DDBJ whole genome shotgun (WGS) entry which is preliminary data.</text>
</comment>
<dbReference type="RefSeq" id="WP_076701640.1">
    <property type="nucleotide sequence ID" value="NZ_MRDE01000016.1"/>
</dbReference>
<keyword evidence="1" id="KW-0472">Membrane</keyword>
<gene>
    <name evidence="2" type="ORF">BKD30_02715</name>
</gene>
<dbReference type="Proteomes" id="UP000187085">
    <property type="component" value="Unassembled WGS sequence"/>
</dbReference>
<keyword evidence="3" id="KW-1185">Reference proteome</keyword>
<evidence type="ECO:0008006" key="4">
    <source>
        <dbReference type="Google" id="ProtNLM"/>
    </source>
</evidence>
<reference evidence="2 3" key="1">
    <citation type="submission" date="2016-12" db="EMBL/GenBank/DDBJ databases">
        <title>Draft genome of Tersicoccus phoenicis 1P05MA.</title>
        <authorList>
            <person name="Nakajima Y."/>
            <person name="Yoshizawa S."/>
            <person name="Nakamura K."/>
            <person name="Ogura Y."/>
            <person name="Hayashi T."/>
            <person name="Kogure K."/>
        </authorList>
    </citation>
    <scope>NUCLEOTIDE SEQUENCE [LARGE SCALE GENOMIC DNA]</scope>
    <source>
        <strain evidence="2 3">1p05MA</strain>
    </source>
</reference>
<dbReference type="EMBL" id="MRDE01000016">
    <property type="protein sequence ID" value="OMH27584.1"/>
    <property type="molecule type" value="Genomic_DNA"/>
</dbReference>
<evidence type="ECO:0000256" key="1">
    <source>
        <dbReference type="SAM" id="Phobius"/>
    </source>
</evidence>
<protein>
    <recommendedName>
        <fullName evidence="4">DUF4126 domain-containing protein</fullName>
    </recommendedName>
</protein>
<evidence type="ECO:0000313" key="2">
    <source>
        <dbReference type="EMBL" id="OMH27584.1"/>
    </source>
</evidence>
<dbReference type="STRING" id="554083.BKD30_02715"/>
<dbReference type="AlphaFoldDB" id="A0A1R1LJ80"/>
<evidence type="ECO:0000313" key="3">
    <source>
        <dbReference type="Proteomes" id="UP000187085"/>
    </source>
</evidence>
<sequence>MTNTLTRGILAGAAGTAALNAVTYLDMALRGRSASDAPGRTVQAALRRFDVDIPGRGAERENRRSALGAVGGIAVGVGIGVLASAARSAGLRFSAPTGAALTGAAAMAASDVPMAALRVSDPRAWSSTDWATDVAGHLAYGIATRAALGAAEPGRPVDRGLARVERRARRRAGRPSLSLVARSGVLGVAAGIRSSLGVAGPVYTPHPGSVSAGRRVGRAVAGLAVAGELVGDKLPMTPSRLAPGALAARLVSGGSGAVILARRERATLDLPVVAGVTGALLGSWGGAAWRSWAQRELGWTWSAALIEDGVGLTFAALGSRPPSTPTTAIVAHALSSDVRQPAAPSTR</sequence>
<keyword evidence="1" id="KW-0812">Transmembrane</keyword>
<feature type="transmembrane region" description="Helical" evidence="1">
    <location>
        <begin position="66"/>
        <end position="86"/>
    </location>
</feature>